<sequence length="515" mass="57071">MGQQFFTNDDTGDEVKAVIDANYAELYSSARDASVYGFDPAASASVNTAAMQAALDVGGIITVITPGTYEVNDTLQIGSNTALILSPGVIFKKTGDYCNVIINKGALTKTYNENILIDGLEIEVNSVDTDNNWPVETIRGQVAFYYVRYLTFLNFKCLDLDTFQFCFTIVKWEYVEFKNIHVEGSKDCFDVGVGHDGLWEDLYISTADDGFKLYGTDYAEILTETGDIYNVTIRNYTDVQFGASTTGFTLRLLYGSWADWLNGNSYKKSDMCINAGNLYHCYASDGGFPVNGTVAPVHGSGDVKGADGITWHYLQACDFYKSDIYNVTLDNLRVTATRSATVTGWFIDDTFMRAVYPGTETLSKAYNLKIVNSILETNYAFQSFSNIKDITFGNCTFNNVPIAVHCRPDWDYNDNLYVTFTGCIFKNAPNGNMTLIYSYMEGQLVDVSMAGCRYEDANYRLLVKNANSEIRIINLDVPVSDSDLSNNLSPSVGDMCRVVSGLYIYKAGGWVNLAV</sequence>
<dbReference type="Gene3D" id="2.160.20.10">
    <property type="entry name" value="Single-stranded right-handed beta-helix, Pectin lyase-like"/>
    <property type="match status" value="1"/>
</dbReference>
<protein>
    <recommendedName>
        <fullName evidence="2">Pectate lyase superfamily protein domain-containing protein</fullName>
    </recommendedName>
</protein>
<dbReference type="EMBL" id="LAZR01029120">
    <property type="protein sequence ID" value="KKL60529.1"/>
    <property type="molecule type" value="Genomic_DNA"/>
</dbReference>
<evidence type="ECO:0008006" key="2">
    <source>
        <dbReference type="Google" id="ProtNLM"/>
    </source>
</evidence>
<dbReference type="SUPFAM" id="SSF51126">
    <property type="entry name" value="Pectin lyase-like"/>
    <property type="match status" value="1"/>
</dbReference>
<dbReference type="InterPro" id="IPR012334">
    <property type="entry name" value="Pectin_lyas_fold"/>
</dbReference>
<comment type="caution">
    <text evidence="1">The sequence shown here is derived from an EMBL/GenBank/DDBJ whole genome shotgun (WGS) entry which is preliminary data.</text>
</comment>
<accession>A0A0F9DFX0</accession>
<reference evidence="1" key="1">
    <citation type="journal article" date="2015" name="Nature">
        <title>Complex archaea that bridge the gap between prokaryotes and eukaryotes.</title>
        <authorList>
            <person name="Spang A."/>
            <person name="Saw J.H."/>
            <person name="Jorgensen S.L."/>
            <person name="Zaremba-Niedzwiedzka K."/>
            <person name="Martijn J."/>
            <person name="Lind A.E."/>
            <person name="van Eijk R."/>
            <person name="Schleper C."/>
            <person name="Guy L."/>
            <person name="Ettema T.J."/>
        </authorList>
    </citation>
    <scope>NUCLEOTIDE SEQUENCE</scope>
</reference>
<gene>
    <name evidence="1" type="ORF">LCGC14_2204410</name>
</gene>
<dbReference type="InterPro" id="IPR011050">
    <property type="entry name" value="Pectin_lyase_fold/virulence"/>
</dbReference>
<dbReference type="AlphaFoldDB" id="A0A0F9DFX0"/>
<evidence type="ECO:0000313" key="1">
    <source>
        <dbReference type="EMBL" id="KKL60529.1"/>
    </source>
</evidence>
<organism evidence="1">
    <name type="scientific">marine sediment metagenome</name>
    <dbReference type="NCBI Taxonomy" id="412755"/>
    <lineage>
        <taxon>unclassified sequences</taxon>
        <taxon>metagenomes</taxon>
        <taxon>ecological metagenomes</taxon>
    </lineage>
</organism>
<proteinExistence type="predicted"/>
<name>A0A0F9DFX0_9ZZZZ</name>